<keyword evidence="4" id="KW-0456">Lyase</keyword>
<protein>
    <submittedName>
        <fullName evidence="6">2-dehydro-3-deoxyphosphogluconate aldolase/(4S)-4-hydroxy-2-oxoglutarate aldolase</fullName>
    </submittedName>
</protein>
<reference evidence="6 7" key="1">
    <citation type="submission" date="2018-07" db="EMBL/GenBank/DDBJ databases">
        <title>Genomic Encyclopedia of Type Strains, Phase III (KMG-III): the genomes of soil and plant-associated and newly described type strains.</title>
        <authorList>
            <person name="Whitman W."/>
        </authorList>
    </citation>
    <scope>NUCLEOTIDE SEQUENCE [LARGE SCALE GENOMIC DNA]</scope>
    <source>
        <strain evidence="6 7">CECT 7287</strain>
    </source>
</reference>
<name>A0A3D9KT37_9BACL</name>
<dbReference type="Gene3D" id="3.20.20.70">
    <property type="entry name" value="Aldolase class I"/>
    <property type="match status" value="1"/>
</dbReference>
<evidence type="ECO:0000313" key="6">
    <source>
        <dbReference type="EMBL" id="RED89339.1"/>
    </source>
</evidence>
<dbReference type="NCBIfam" id="TIGR01182">
    <property type="entry name" value="eda"/>
    <property type="match status" value="1"/>
</dbReference>
<dbReference type="CDD" id="cd00452">
    <property type="entry name" value="KDPG_aldolase"/>
    <property type="match status" value="1"/>
</dbReference>
<dbReference type="Pfam" id="PF01081">
    <property type="entry name" value="Aldolase"/>
    <property type="match status" value="1"/>
</dbReference>
<evidence type="ECO:0000256" key="4">
    <source>
        <dbReference type="ARBA" id="ARBA00023239"/>
    </source>
</evidence>
<dbReference type="Proteomes" id="UP000256977">
    <property type="component" value="Unassembled WGS sequence"/>
</dbReference>
<organism evidence="6 7">
    <name type="scientific">Cohnella phaseoli</name>
    <dbReference type="NCBI Taxonomy" id="456490"/>
    <lineage>
        <taxon>Bacteria</taxon>
        <taxon>Bacillati</taxon>
        <taxon>Bacillota</taxon>
        <taxon>Bacilli</taxon>
        <taxon>Bacillales</taxon>
        <taxon>Paenibacillaceae</taxon>
        <taxon>Cohnella</taxon>
    </lineage>
</organism>
<comment type="caution">
    <text evidence="6">The sequence shown here is derived from an EMBL/GenBank/DDBJ whole genome shotgun (WGS) entry which is preliminary data.</text>
</comment>
<dbReference type="PANTHER" id="PTHR30246">
    <property type="entry name" value="2-KETO-3-DEOXY-6-PHOSPHOGLUCONATE ALDOLASE"/>
    <property type="match status" value="1"/>
</dbReference>
<dbReference type="InterPro" id="IPR013785">
    <property type="entry name" value="Aldolase_TIM"/>
</dbReference>
<comment type="pathway">
    <text evidence="1">Carbohydrate acid metabolism.</text>
</comment>
<dbReference type="InterPro" id="IPR000887">
    <property type="entry name" value="Aldlse_KDPG_KHG"/>
</dbReference>
<evidence type="ECO:0000256" key="2">
    <source>
        <dbReference type="ARBA" id="ARBA00006906"/>
    </source>
</evidence>
<dbReference type="EMBL" id="QRDZ01000001">
    <property type="protein sequence ID" value="RED89339.1"/>
    <property type="molecule type" value="Genomic_DNA"/>
</dbReference>
<dbReference type="GO" id="GO:0016829">
    <property type="term" value="F:lyase activity"/>
    <property type="evidence" value="ECO:0007669"/>
    <property type="project" value="UniProtKB-KW"/>
</dbReference>
<comment type="subunit">
    <text evidence="3">Homotrimer.</text>
</comment>
<dbReference type="AlphaFoldDB" id="A0A3D9KT37"/>
<dbReference type="RefSeq" id="WP_116058787.1">
    <property type="nucleotide sequence ID" value="NZ_QRDZ01000001.1"/>
</dbReference>
<keyword evidence="7" id="KW-1185">Reference proteome</keyword>
<evidence type="ECO:0000256" key="3">
    <source>
        <dbReference type="ARBA" id="ARBA00011233"/>
    </source>
</evidence>
<dbReference type="PANTHER" id="PTHR30246:SF1">
    <property type="entry name" value="2-DEHYDRO-3-DEOXY-6-PHOSPHOGALACTONATE ALDOLASE-RELATED"/>
    <property type="match status" value="1"/>
</dbReference>
<dbReference type="OrthoDB" id="9802667at2"/>
<proteinExistence type="inferred from homology"/>
<evidence type="ECO:0000313" key="7">
    <source>
        <dbReference type="Proteomes" id="UP000256977"/>
    </source>
</evidence>
<sequence length="214" mass="22560">MPSELLGQLTREKIVAIARGFTLEETLSAAEALADGGVVFLEATLNTDGALNIISKLRERFGDRMRIGAGTVLDIGQAKEAIAAGAQYLISPNVDEEVIYHGVEQGLDVWPGAMTPTEIVNAYKAGASAIKLFPMGTLGIGYLKEIRAPLNHIPFIATGGVNLQNITEVLDAGAVAVGMGGKLLDPTFVRAGKFDELRDLAKAYVDRAHGASLA</sequence>
<accession>A0A3D9KT37</accession>
<gene>
    <name evidence="6" type="ORF">DFP98_101315</name>
</gene>
<comment type="similarity">
    <text evidence="2">Belongs to the KHG/KDPG aldolase family.</text>
</comment>
<evidence type="ECO:0000256" key="5">
    <source>
        <dbReference type="ARBA" id="ARBA00023277"/>
    </source>
</evidence>
<dbReference type="SUPFAM" id="SSF51569">
    <property type="entry name" value="Aldolase"/>
    <property type="match status" value="1"/>
</dbReference>
<evidence type="ECO:0000256" key="1">
    <source>
        <dbReference type="ARBA" id="ARBA00004761"/>
    </source>
</evidence>
<keyword evidence="5" id="KW-0119">Carbohydrate metabolism</keyword>